<reference evidence="1 2" key="1">
    <citation type="journal article" date="2015" name="Genome Biol.">
        <title>Comparative genomics of Steinernema reveals deeply conserved gene regulatory networks.</title>
        <authorList>
            <person name="Dillman A.R."/>
            <person name="Macchietto M."/>
            <person name="Porter C.F."/>
            <person name="Rogers A."/>
            <person name="Williams B."/>
            <person name="Antoshechkin I."/>
            <person name="Lee M.M."/>
            <person name="Goodwin Z."/>
            <person name="Lu X."/>
            <person name="Lewis E.E."/>
            <person name="Goodrich-Blair H."/>
            <person name="Stock S.P."/>
            <person name="Adams B.J."/>
            <person name="Sternberg P.W."/>
            <person name="Mortazavi A."/>
        </authorList>
    </citation>
    <scope>NUCLEOTIDE SEQUENCE [LARGE SCALE GENOMIC DNA]</scope>
    <source>
        <strain evidence="1 2">ALL</strain>
    </source>
</reference>
<keyword evidence="2" id="KW-1185">Reference proteome</keyword>
<organism evidence="1 2">
    <name type="scientific">Steinernema carpocapsae</name>
    <name type="common">Entomopathogenic nematode</name>
    <dbReference type="NCBI Taxonomy" id="34508"/>
    <lineage>
        <taxon>Eukaryota</taxon>
        <taxon>Metazoa</taxon>
        <taxon>Ecdysozoa</taxon>
        <taxon>Nematoda</taxon>
        <taxon>Chromadorea</taxon>
        <taxon>Rhabditida</taxon>
        <taxon>Tylenchina</taxon>
        <taxon>Panagrolaimomorpha</taxon>
        <taxon>Strongyloidoidea</taxon>
        <taxon>Steinernematidae</taxon>
        <taxon>Steinernema</taxon>
    </lineage>
</organism>
<sequence length="68" mass="7738">MGINKARFNPLKTHLVTRMLIRTYECRSRGANSGGAEELEQIPALEQSKVGLRGRERHDRSRAVECKD</sequence>
<dbReference type="AlphaFoldDB" id="A0A4U5MUG2"/>
<gene>
    <name evidence="1" type="ORF">L596_020487</name>
</gene>
<dbReference type="Proteomes" id="UP000298663">
    <property type="component" value="Unassembled WGS sequence"/>
</dbReference>
<comment type="caution">
    <text evidence="1">The sequence shown here is derived from an EMBL/GenBank/DDBJ whole genome shotgun (WGS) entry which is preliminary data.</text>
</comment>
<accession>A0A4U5MUG2</accession>
<proteinExistence type="predicted"/>
<dbReference type="EMBL" id="AZBU02000006">
    <property type="protein sequence ID" value="TKR73143.1"/>
    <property type="molecule type" value="Genomic_DNA"/>
</dbReference>
<protein>
    <submittedName>
        <fullName evidence="1">Uncharacterized protein</fullName>
    </submittedName>
</protein>
<evidence type="ECO:0000313" key="1">
    <source>
        <dbReference type="EMBL" id="TKR73143.1"/>
    </source>
</evidence>
<reference evidence="1 2" key="2">
    <citation type="journal article" date="2019" name="G3 (Bethesda)">
        <title>Hybrid Assembly of the Genome of the Entomopathogenic Nematode Steinernema carpocapsae Identifies the X-Chromosome.</title>
        <authorList>
            <person name="Serra L."/>
            <person name="Macchietto M."/>
            <person name="Macias-Munoz A."/>
            <person name="McGill C.J."/>
            <person name="Rodriguez I.M."/>
            <person name="Rodriguez B."/>
            <person name="Murad R."/>
            <person name="Mortazavi A."/>
        </authorList>
    </citation>
    <scope>NUCLEOTIDE SEQUENCE [LARGE SCALE GENOMIC DNA]</scope>
    <source>
        <strain evidence="1 2">ALL</strain>
    </source>
</reference>
<name>A0A4U5MUG2_STECR</name>
<evidence type="ECO:0000313" key="2">
    <source>
        <dbReference type="Proteomes" id="UP000298663"/>
    </source>
</evidence>